<dbReference type="InterPro" id="IPR037241">
    <property type="entry name" value="E2F-DP_heterodim"/>
</dbReference>
<gene>
    <name evidence="7" type="ORF">LSAA_1902</name>
</gene>
<organism evidence="7 8">
    <name type="scientific">Lepeophtheirus salmonis</name>
    <name type="common">Salmon louse</name>
    <name type="synonym">Caligus salmonis</name>
    <dbReference type="NCBI Taxonomy" id="72036"/>
    <lineage>
        <taxon>Eukaryota</taxon>
        <taxon>Metazoa</taxon>
        <taxon>Ecdysozoa</taxon>
        <taxon>Arthropoda</taxon>
        <taxon>Crustacea</taxon>
        <taxon>Multicrustacea</taxon>
        <taxon>Hexanauplia</taxon>
        <taxon>Copepoda</taxon>
        <taxon>Siphonostomatoida</taxon>
        <taxon>Caligidae</taxon>
        <taxon>Lepeophtheirus</taxon>
    </lineage>
</organism>
<keyword evidence="2" id="KW-0805">Transcription regulation</keyword>
<sequence length="108" mass="12045">MKYLFNFDDTFEIYDGVEVLKRMGLNFGLENRNVGDKDIAKARAIFPRALEQYVLQLAENGPGSCIRMSSVTDPLDLNSMPPSVGGRSQDSDVENQSEHETDSDVDVN</sequence>
<feature type="domain" description="Transcription factor DP C-terminal" evidence="6">
    <location>
        <begin position="2"/>
        <end position="56"/>
    </location>
</feature>
<name>A0A7R8GYS4_LEPSM</name>
<dbReference type="InterPro" id="IPR014889">
    <property type="entry name" value="Transc_factor_DP_C"/>
</dbReference>
<dbReference type="Gene3D" id="1.20.140.80">
    <property type="entry name" value="Transcription factor DP"/>
    <property type="match status" value="1"/>
</dbReference>
<evidence type="ECO:0000256" key="1">
    <source>
        <dbReference type="ARBA" id="ARBA00010940"/>
    </source>
</evidence>
<evidence type="ECO:0000256" key="5">
    <source>
        <dbReference type="SAM" id="MobiDB-lite"/>
    </source>
</evidence>
<evidence type="ECO:0000256" key="4">
    <source>
        <dbReference type="ARBA" id="ARBA00023163"/>
    </source>
</evidence>
<accession>A0A7R8GYS4</accession>
<proteinExistence type="inferred from homology"/>
<dbReference type="EMBL" id="HG994580">
    <property type="protein sequence ID" value="CAF2752906.1"/>
    <property type="molecule type" value="Genomic_DNA"/>
</dbReference>
<dbReference type="InterPro" id="IPR038168">
    <property type="entry name" value="TF_DP_C_sf"/>
</dbReference>
<reference evidence="7" key="1">
    <citation type="submission" date="2021-02" db="EMBL/GenBank/DDBJ databases">
        <authorList>
            <person name="Bekaert M."/>
        </authorList>
    </citation>
    <scope>NUCLEOTIDE SEQUENCE</scope>
    <source>
        <strain evidence="7">IoA-00</strain>
    </source>
</reference>
<dbReference type="Proteomes" id="UP000675881">
    <property type="component" value="Chromosome 1"/>
</dbReference>
<evidence type="ECO:0000256" key="3">
    <source>
        <dbReference type="ARBA" id="ARBA00023125"/>
    </source>
</evidence>
<keyword evidence="4" id="KW-0804">Transcription</keyword>
<keyword evidence="8" id="KW-1185">Reference proteome</keyword>
<comment type="similarity">
    <text evidence="1">Belongs to the E2F/DP family.</text>
</comment>
<dbReference type="Pfam" id="PF08781">
    <property type="entry name" value="DP"/>
    <property type="match status" value="1"/>
</dbReference>
<dbReference type="GO" id="GO:0003677">
    <property type="term" value="F:DNA binding"/>
    <property type="evidence" value="ECO:0007669"/>
    <property type="project" value="UniProtKB-KW"/>
</dbReference>
<protein>
    <submittedName>
        <fullName evidence="7">TFDP1</fullName>
    </submittedName>
</protein>
<dbReference type="OrthoDB" id="552115at2759"/>
<evidence type="ECO:0000313" key="7">
    <source>
        <dbReference type="EMBL" id="CAF2752906.1"/>
    </source>
</evidence>
<evidence type="ECO:0000256" key="2">
    <source>
        <dbReference type="ARBA" id="ARBA00023015"/>
    </source>
</evidence>
<feature type="region of interest" description="Disordered" evidence="5">
    <location>
        <begin position="69"/>
        <end position="108"/>
    </location>
</feature>
<evidence type="ECO:0000313" key="8">
    <source>
        <dbReference type="Proteomes" id="UP000675881"/>
    </source>
</evidence>
<dbReference type="AlphaFoldDB" id="A0A7R8GYS4"/>
<evidence type="ECO:0000259" key="6">
    <source>
        <dbReference type="Pfam" id="PF08781"/>
    </source>
</evidence>
<dbReference type="SUPFAM" id="SSF144074">
    <property type="entry name" value="E2F-DP heterodimerization region"/>
    <property type="match status" value="1"/>
</dbReference>
<keyword evidence="3" id="KW-0238">DNA-binding</keyword>